<reference evidence="3 4" key="1">
    <citation type="submission" date="2024-02" db="EMBL/GenBank/DDBJ databases">
        <title>Discinaceae phylogenomics.</title>
        <authorList>
            <person name="Dirks A.C."/>
            <person name="James T.Y."/>
        </authorList>
    </citation>
    <scope>NUCLEOTIDE SEQUENCE [LARGE SCALE GENOMIC DNA]</scope>
    <source>
        <strain evidence="3 4">ACD0624</strain>
    </source>
</reference>
<comment type="caution">
    <text evidence="3">The sequence shown here is derived from an EMBL/GenBank/DDBJ whole genome shotgun (WGS) entry which is preliminary data.</text>
</comment>
<evidence type="ECO:0000256" key="1">
    <source>
        <dbReference type="SAM" id="MobiDB-lite"/>
    </source>
</evidence>
<feature type="domain" description="F-box" evidence="2">
    <location>
        <begin position="1"/>
        <end position="43"/>
    </location>
</feature>
<dbReference type="InterPro" id="IPR001810">
    <property type="entry name" value="F-box_dom"/>
</dbReference>
<feature type="region of interest" description="Disordered" evidence="1">
    <location>
        <begin position="389"/>
        <end position="412"/>
    </location>
</feature>
<name>A0ABR3GR25_9PEZI</name>
<organism evidence="3 4">
    <name type="scientific">Discina gigas</name>
    <dbReference type="NCBI Taxonomy" id="1032678"/>
    <lineage>
        <taxon>Eukaryota</taxon>
        <taxon>Fungi</taxon>
        <taxon>Dikarya</taxon>
        <taxon>Ascomycota</taxon>
        <taxon>Pezizomycotina</taxon>
        <taxon>Pezizomycetes</taxon>
        <taxon>Pezizales</taxon>
        <taxon>Discinaceae</taxon>
        <taxon>Discina</taxon>
    </lineage>
</organism>
<dbReference type="InterPro" id="IPR036047">
    <property type="entry name" value="F-box-like_dom_sf"/>
</dbReference>
<dbReference type="SUPFAM" id="SSF81383">
    <property type="entry name" value="F-box domain"/>
    <property type="match status" value="1"/>
</dbReference>
<proteinExistence type="predicted"/>
<evidence type="ECO:0000313" key="3">
    <source>
        <dbReference type="EMBL" id="KAL0638288.1"/>
    </source>
</evidence>
<dbReference type="PROSITE" id="PS50181">
    <property type="entry name" value="FBOX"/>
    <property type="match status" value="1"/>
</dbReference>
<evidence type="ECO:0000259" key="2">
    <source>
        <dbReference type="PROSITE" id="PS50181"/>
    </source>
</evidence>
<dbReference type="Proteomes" id="UP001447188">
    <property type="component" value="Unassembled WGS sequence"/>
</dbReference>
<dbReference type="EMBL" id="JBBBZM010000024">
    <property type="protein sequence ID" value="KAL0638288.1"/>
    <property type="molecule type" value="Genomic_DNA"/>
</dbReference>
<gene>
    <name evidence="3" type="ORF">Q9L58_002745</name>
</gene>
<accession>A0ABR3GR25</accession>
<dbReference type="Pfam" id="PF00646">
    <property type="entry name" value="F-box"/>
    <property type="match status" value="1"/>
</dbReference>
<keyword evidence="4" id="KW-1185">Reference proteome</keyword>
<sequence>MDKLSPELVREILSHVRRRDLPDVRLVCRPFSDISVEFLFSEIHTLSTETGLLSLVALSQNPRLARLVRELVLHVDDFKQLTWHPFVAQVQSQSLQSKEGPRHNLYMSMKAADRAHFKFSHTPLYTTLLTKALRNLPRLSAVEMRHRQPDHDDLPRTPWERNASDLARLFRLERSHGENGELDDLRAFTALINAVHDSGTHLTAFRTDGSIAQRVFRDHELLSKAAIVFATCTELELDFSYDHFYDVDAHIRANPLFDILAPCRRLEQLKLYGTLRLDPATPFACYFGAHHVWRHLRVLDFFSLDMHAHELVDLLARHKATLRDVSIRCTALYTGHWDEVMVFMRKELRLEWFSLGVDLQDFGEDGEEYSYDERQNEDMMDYVMSGGKRLPRCGEPNSNPKVGDAEGDGWGL</sequence>
<protein>
    <recommendedName>
        <fullName evidence="2">F-box domain-containing protein</fullName>
    </recommendedName>
</protein>
<evidence type="ECO:0000313" key="4">
    <source>
        <dbReference type="Proteomes" id="UP001447188"/>
    </source>
</evidence>